<accession>A0A658K5X9</accession>
<protein>
    <submittedName>
        <fullName evidence="1">Uncharacterized protein</fullName>
    </submittedName>
</protein>
<name>A0A658K5X9_PSEA0</name>
<comment type="caution">
    <text evidence="1">The sequence shown here is derived from an EMBL/GenBank/DDBJ whole genome shotgun (WGS) entry which is preliminary data.</text>
</comment>
<dbReference type="EMBL" id="RBSP01000647">
    <property type="protein sequence ID" value="RMS44886.1"/>
    <property type="molecule type" value="Genomic_DNA"/>
</dbReference>
<proteinExistence type="predicted"/>
<evidence type="ECO:0000313" key="2">
    <source>
        <dbReference type="Proteomes" id="UP000270873"/>
    </source>
</evidence>
<reference evidence="1 2" key="1">
    <citation type="submission" date="2018-08" db="EMBL/GenBank/DDBJ databases">
        <title>Recombination of ecologically and evolutionarily significant loci maintains genetic cohesion in the Pseudomonas syringae species complex.</title>
        <authorList>
            <person name="Dillon M."/>
            <person name="Thakur S."/>
            <person name="Almeida R.N.D."/>
            <person name="Weir B.S."/>
            <person name="Guttman D.S."/>
        </authorList>
    </citation>
    <scope>NUCLEOTIDE SEQUENCE [LARGE SCALE GENOMIC DNA]</scope>
    <source>
        <strain evidence="1 2">ICMP 7847</strain>
    </source>
</reference>
<dbReference type="AlphaFoldDB" id="A0A658K5X9"/>
<gene>
    <name evidence="1" type="ORF">ALP66_01397</name>
</gene>
<organism evidence="1 2">
    <name type="scientific">Pseudomonas amygdali pv. photiniae</name>
    <dbReference type="NCBI Taxonomy" id="251724"/>
    <lineage>
        <taxon>Bacteria</taxon>
        <taxon>Pseudomonadati</taxon>
        <taxon>Pseudomonadota</taxon>
        <taxon>Gammaproteobacteria</taxon>
        <taxon>Pseudomonadales</taxon>
        <taxon>Pseudomonadaceae</taxon>
        <taxon>Pseudomonas</taxon>
        <taxon>Pseudomonas amygdali</taxon>
    </lineage>
</organism>
<sequence length="46" mass="5529">MARCPKKTFSSRYYGAFKKLARVLLYPLYNKNKNTQQPNKNNTYRL</sequence>
<dbReference type="Proteomes" id="UP000270873">
    <property type="component" value="Unassembled WGS sequence"/>
</dbReference>
<evidence type="ECO:0000313" key="1">
    <source>
        <dbReference type="EMBL" id="RMS44886.1"/>
    </source>
</evidence>